<dbReference type="RefSeq" id="WP_144874731.1">
    <property type="nucleotide sequence ID" value="NZ_LR214119.1"/>
</dbReference>
<sequence length="206" mass="23845">MTNNFHQQKENFFNLWAPYYDCLLTTGFYQAIHQRLLEYVELKENASVLDLGCGTGKLMSRLAAEFPTVRAIGLDLSPEMLREARVRNQYRKRLIFVSGRAESLSFADEQFDAVFCTMSFLHYPHPQQVFHQVSRVLAPCGRFYLVDGYRGENNFSSFIPWIGEMRLYNQQQREQLGTEAGFSAIAHYYLLPGILLTVFATRTEQS</sequence>
<organism evidence="2 3">
    <name type="scientific">Hyella patelloides LEGE 07179</name>
    <dbReference type="NCBI Taxonomy" id="945734"/>
    <lineage>
        <taxon>Bacteria</taxon>
        <taxon>Bacillati</taxon>
        <taxon>Cyanobacteriota</taxon>
        <taxon>Cyanophyceae</taxon>
        <taxon>Pleurocapsales</taxon>
        <taxon>Hyellaceae</taxon>
        <taxon>Hyella</taxon>
    </lineage>
</organism>
<name>A0A563VWU9_9CYAN</name>
<feature type="domain" description="Methyltransferase" evidence="1">
    <location>
        <begin position="48"/>
        <end position="141"/>
    </location>
</feature>
<gene>
    <name evidence="2" type="ORF">H1P_3830003</name>
</gene>
<evidence type="ECO:0000313" key="3">
    <source>
        <dbReference type="Proteomes" id="UP000320055"/>
    </source>
</evidence>
<dbReference type="AlphaFoldDB" id="A0A563VWU9"/>
<dbReference type="InterPro" id="IPR041698">
    <property type="entry name" value="Methyltransf_25"/>
</dbReference>
<dbReference type="SUPFAM" id="SSF53335">
    <property type="entry name" value="S-adenosyl-L-methionine-dependent methyltransferases"/>
    <property type="match status" value="1"/>
</dbReference>
<dbReference type="Proteomes" id="UP000320055">
    <property type="component" value="Unassembled WGS sequence"/>
</dbReference>
<dbReference type="InterPro" id="IPR029063">
    <property type="entry name" value="SAM-dependent_MTases_sf"/>
</dbReference>
<dbReference type="CDD" id="cd02440">
    <property type="entry name" value="AdoMet_MTases"/>
    <property type="match status" value="1"/>
</dbReference>
<protein>
    <submittedName>
        <fullName evidence="2">Methyltransferase type 11</fullName>
    </submittedName>
</protein>
<accession>A0A563VWU9</accession>
<dbReference type="OrthoDB" id="9772751at2"/>
<dbReference type="PANTHER" id="PTHR43591">
    <property type="entry name" value="METHYLTRANSFERASE"/>
    <property type="match status" value="1"/>
</dbReference>
<reference evidence="2 3" key="1">
    <citation type="submission" date="2019-01" db="EMBL/GenBank/DDBJ databases">
        <authorList>
            <person name="Brito A."/>
        </authorList>
    </citation>
    <scope>NUCLEOTIDE SEQUENCE [LARGE SCALE GENOMIC DNA]</scope>
    <source>
        <strain evidence="2">1</strain>
    </source>
</reference>
<dbReference type="GO" id="GO:0032259">
    <property type="term" value="P:methylation"/>
    <property type="evidence" value="ECO:0007669"/>
    <property type="project" value="UniProtKB-KW"/>
</dbReference>
<dbReference type="Pfam" id="PF13649">
    <property type="entry name" value="Methyltransf_25"/>
    <property type="match status" value="1"/>
</dbReference>
<dbReference type="GO" id="GO:0008168">
    <property type="term" value="F:methyltransferase activity"/>
    <property type="evidence" value="ECO:0007669"/>
    <property type="project" value="UniProtKB-KW"/>
</dbReference>
<evidence type="ECO:0000259" key="1">
    <source>
        <dbReference type="Pfam" id="PF13649"/>
    </source>
</evidence>
<dbReference type="Gene3D" id="3.40.50.150">
    <property type="entry name" value="Vaccinia Virus protein VP39"/>
    <property type="match status" value="1"/>
</dbReference>
<keyword evidence="3" id="KW-1185">Reference proteome</keyword>
<keyword evidence="2" id="KW-0808">Transferase</keyword>
<evidence type="ECO:0000313" key="2">
    <source>
        <dbReference type="EMBL" id="VEP15900.1"/>
    </source>
</evidence>
<keyword evidence="2" id="KW-0489">Methyltransferase</keyword>
<proteinExistence type="predicted"/>
<dbReference type="EMBL" id="CAACVJ010000316">
    <property type="protein sequence ID" value="VEP15900.1"/>
    <property type="molecule type" value="Genomic_DNA"/>
</dbReference>